<dbReference type="EMBL" id="LR824643">
    <property type="protein sequence ID" value="CAD0328211.1"/>
    <property type="molecule type" value="Genomic_DNA"/>
</dbReference>
<accession>A0A8E4GFL8</accession>
<dbReference type="RefSeq" id="WP_029996192.1">
    <property type="nucleotide sequence ID" value="NZ_LR861807.1"/>
</dbReference>
<proteinExistence type="predicted"/>
<gene>
    <name evidence="2" type="ORF">XSP_002181</name>
    <name evidence="1" type="ORF">XSP_002204</name>
</gene>
<dbReference type="AlphaFoldDB" id="A0A8E4GFL8"/>
<organism evidence="1">
    <name type="scientific">Xanthomonas campestris pv. juglandis</name>
    <name type="common">Xanthomonas arboricola pv. juglandis</name>
    <dbReference type="NCBI Taxonomy" id="195709"/>
    <lineage>
        <taxon>Bacteria</taxon>
        <taxon>Pseudomonadati</taxon>
        <taxon>Pseudomonadota</taxon>
        <taxon>Gammaproteobacteria</taxon>
        <taxon>Lysobacterales</taxon>
        <taxon>Lysobacteraceae</taxon>
        <taxon>Xanthomonas</taxon>
    </lineage>
</organism>
<name>A0A8E4GFL8_XANCJ</name>
<dbReference type="Proteomes" id="UP000514411">
    <property type="component" value="Chromosome"/>
</dbReference>
<evidence type="ECO:0000313" key="1">
    <source>
        <dbReference type="EMBL" id="CAD0328211.1"/>
    </source>
</evidence>
<dbReference type="EMBL" id="LR861807">
    <property type="protein sequence ID" value="CAD1792264.1"/>
    <property type="molecule type" value="Genomic_DNA"/>
</dbReference>
<sequence length="224" mass="24645">MSVVADHPGVSTLVGTPKEIQARLGRSQADRVLVLTFDHIKPKVFATLAENFTNVASSMFEVLLERQDRQSLERLAEVLMPRSPPSPRLLKEASMLVQARRAVLESGDWLTAAHVGQLAELSTRNPSAQPNKWKKQGQIFAISHGGIDYFPGYGLDRDAGFRPLKSLAKVIEAFAGHKDSWGMAYWFRSENSFLGGKRPQDLLASAPDRVIAAAVDETQEIAHG</sequence>
<dbReference type="OrthoDB" id="111944at2"/>
<evidence type="ECO:0000313" key="3">
    <source>
        <dbReference type="Proteomes" id="UP000514411"/>
    </source>
</evidence>
<reference evidence="1 3" key="1">
    <citation type="submission" date="2020-07" db="EMBL/GenBank/DDBJ databases">
        <authorList>
            <person name="Teixeira M."/>
        </authorList>
    </citation>
    <scope>NUCLEOTIDE SEQUENCE</scope>
    <source>
        <strain evidence="2">3</strain>
        <strain evidence="1">Xanthomonas arboricola pv. juglandis CPBF 427</strain>
    </source>
</reference>
<dbReference type="GeneID" id="55511765"/>
<evidence type="ECO:0000313" key="2">
    <source>
        <dbReference type="EMBL" id="CAD1792264.1"/>
    </source>
</evidence>
<protein>
    <submittedName>
        <fullName evidence="1">Uncharacterized protein</fullName>
    </submittedName>
</protein>